<dbReference type="GO" id="GO:0004252">
    <property type="term" value="F:serine-type endopeptidase activity"/>
    <property type="evidence" value="ECO:0007669"/>
    <property type="project" value="InterPro"/>
</dbReference>
<dbReference type="CDD" id="cd10839">
    <property type="entry name" value="cpPDZ1_DegP-like"/>
    <property type="match status" value="1"/>
</dbReference>
<feature type="active site" description="Charge relay system" evidence="6">
    <location>
        <position position="104"/>
    </location>
</feature>
<dbReference type="Gene3D" id="2.40.10.120">
    <property type="match status" value="1"/>
</dbReference>
<evidence type="ECO:0000256" key="8">
    <source>
        <dbReference type="SAM" id="Phobius"/>
    </source>
</evidence>
<feature type="domain" description="PDZ" evidence="9">
    <location>
        <begin position="254"/>
        <end position="345"/>
    </location>
</feature>
<feature type="binding site" evidence="7">
    <location>
        <position position="134"/>
    </location>
    <ligand>
        <name>substrate</name>
    </ligand>
</feature>
<proteinExistence type="predicted"/>
<keyword evidence="2" id="KW-0732">Signal</keyword>
<dbReference type="Pfam" id="PF13180">
    <property type="entry name" value="PDZ_2"/>
    <property type="match status" value="1"/>
</dbReference>
<feature type="transmembrane region" description="Helical" evidence="8">
    <location>
        <begin position="7"/>
        <end position="27"/>
    </location>
</feature>
<keyword evidence="8" id="KW-1133">Transmembrane helix</keyword>
<dbReference type="InterPro" id="IPR036034">
    <property type="entry name" value="PDZ_sf"/>
</dbReference>
<evidence type="ECO:0000259" key="9">
    <source>
        <dbReference type="PROSITE" id="PS50106"/>
    </source>
</evidence>
<gene>
    <name evidence="10" type="ORF">DBW71_03625</name>
</gene>
<evidence type="ECO:0000256" key="4">
    <source>
        <dbReference type="ARBA" id="ARBA00022801"/>
    </source>
</evidence>
<sequence length="480" mass="52665">MKKYLQTSIYMLAIYISCISISMANSYPDFTEIAEIYADSVVNISTKQNIENRDPFNGIDPEEIPDVFREYYEKNKSPQQQKKVSSLGSGFVIDNEGIIVTNAHVIKDADEVDITFSNGIILSAEIIGQDPKTDIAVLKVKPQIDQDLLALEFGDSDKLKVGEWVVAIGNPFGLGGTVTAGIVSAKNRDIRAGPYDNFIQTDAAINSGNSGGPLFNKNGQVVGINSAIISRSGGSVGIGFAIPAKTAIAIVDQLLEFGETKRGWLGVRIQEVTDDIADSLGLDGARGALVVSVDEKSPAQLSGIKSGDIITKFNNIPVNVMRELPRIVAETKVGSKVEVEVWRNNRAVNKYVVVERLNEIILTEADIDEESDNDKSEDTSILNLGFALSKISRELSEAYDFNLNQKGLVVTKVEAESDAYVRGLREGDVINVINEPELYSKEQFIRIVDKYRNANRNLLLIKVVRGKNMIRVFPIDIKTD</sequence>
<evidence type="ECO:0000256" key="1">
    <source>
        <dbReference type="ARBA" id="ARBA00022670"/>
    </source>
</evidence>
<dbReference type="InterPro" id="IPR051201">
    <property type="entry name" value="Chloro_Bact_Ser_Proteases"/>
</dbReference>
<accession>A0A368DQ70</accession>
<dbReference type="InterPro" id="IPR001940">
    <property type="entry name" value="Peptidase_S1C"/>
</dbReference>
<evidence type="ECO:0000256" key="3">
    <source>
        <dbReference type="ARBA" id="ARBA00022737"/>
    </source>
</evidence>
<dbReference type="SUPFAM" id="SSF50494">
    <property type="entry name" value="Trypsin-like serine proteases"/>
    <property type="match status" value="1"/>
</dbReference>
<dbReference type="PROSITE" id="PS50106">
    <property type="entry name" value="PDZ"/>
    <property type="match status" value="1"/>
</dbReference>
<feature type="binding site" evidence="7">
    <location>
        <position position="104"/>
    </location>
    <ligand>
        <name>substrate</name>
    </ligand>
</feature>
<protein>
    <submittedName>
        <fullName evidence="10">Do family serine endopeptidase</fullName>
    </submittedName>
</protein>
<dbReference type="GO" id="GO:0006508">
    <property type="term" value="P:proteolysis"/>
    <property type="evidence" value="ECO:0007669"/>
    <property type="project" value="UniProtKB-KW"/>
</dbReference>
<reference evidence="10 11" key="1">
    <citation type="journal article" date="2018" name="Microbiome">
        <title>Fine metagenomic profile of the Mediterranean stratified and mixed water columns revealed by assembly and recruitment.</title>
        <authorList>
            <person name="Haro-Moreno J.M."/>
            <person name="Lopez-Perez M."/>
            <person name="De La Torre J.R."/>
            <person name="Picazo A."/>
            <person name="Camacho A."/>
            <person name="Rodriguez-Valera F."/>
        </authorList>
    </citation>
    <scope>NUCLEOTIDE SEQUENCE [LARGE SCALE GENOMIC DNA]</scope>
    <source>
        <strain evidence="10">MED-G57</strain>
    </source>
</reference>
<evidence type="ECO:0000256" key="2">
    <source>
        <dbReference type="ARBA" id="ARBA00022729"/>
    </source>
</evidence>
<dbReference type="EMBL" id="QOQD01000007">
    <property type="protein sequence ID" value="RCL73351.1"/>
    <property type="molecule type" value="Genomic_DNA"/>
</dbReference>
<dbReference type="PANTHER" id="PTHR43343">
    <property type="entry name" value="PEPTIDASE S12"/>
    <property type="match status" value="1"/>
</dbReference>
<dbReference type="SUPFAM" id="SSF50156">
    <property type="entry name" value="PDZ domain-like"/>
    <property type="match status" value="2"/>
</dbReference>
<dbReference type="InterPro" id="IPR011782">
    <property type="entry name" value="Pept_S1C_Do"/>
</dbReference>
<evidence type="ECO:0000256" key="5">
    <source>
        <dbReference type="ARBA" id="ARBA00022825"/>
    </source>
</evidence>
<dbReference type="InterPro" id="IPR001478">
    <property type="entry name" value="PDZ"/>
</dbReference>
<dbReference type="InterPro" id="IPR009003">
    <property type="entry name" value="Peptidase_S1_PA"/>
</dbReference>
<dbReference type="PRINTS" id="PR00834">
    <property type="entry name" value="PROTEASES2C"/>
</dbReference>
<evidence type="ECO:0000256" key="6">
    <source>
        <dbReference type="PIRSR" id="PIRSR611782-1"/>
    </source>
</evidence>
<dbReference type="Proteomes" id="UP000253570">
    <property type="component" value="Unassembled WGS sequence"/>
</dbReference>
<keyword evidence="3" id="KW-0677">Repeat</keyword>
<feature type="binding site" evidence="7">
    <location>
        <begin position="208"/>
        <end position="210"/>
    </location>
    <ligand>
        <name>substrate</name>
    </ligand>
</feature>
<evidence type="ECO:0000313" key="10">
    <source>
        <dbReference type="EMBL" id="RCL73351.1"/>
    </source>
</evidence>
<feature type="active site" description="Charge relay system" evidence="6">
    <location>
        <position position="210"/>
    </location>
</feature>
<keyword evidence="5" id="KW-0720">Serine protease</keyword>
<comment type="caution">
    <text evidence="10">The sequence shown here is derived from an EMBL/GenBank/DDBJ whole genome shotgun (WGS) entry which is preliminary data.</text>
</comment>
<dbReference type="PANTHER" id="PTHR43343:SF3">
    <property type="entry name" value="PROTEASE DO-LIKE 8, CHLOROPLASTIC"/>
    <property type="match status" value="1"/>
</dbReference>
<dbReference type="Gene3D" id="2.30.42.10">
    <property type="match status" value="2"/>
</dbReference>
<keyword evidence="4" id="KW-0378">Hydrolase</keyword>
<dbReference type="Pfam" id="PF13365">
    <property type="entry name" value="Trypsin_2"/>
    <property type="match status" value="1"/>
</dbReference>
<keyword evidence="8" id="KW-0472">Membrane</keyword>
<dbReference type="AlphaFoldDB" id="A0A368DQ70"/>
<keyword evidence="8" id="KW-0812">Transmembrane</keyword>
<evidence type="ECO:0000313" key="11">
    <source>
        <dbReference type="Proteomes" id="UP000253570"/>
    </source>
</evidence>
<organism evidence="10 11">
    <name type="scientific">PS1 clade bacterium</name>
    <dbReference type="NCBI Taxonomy" id="2175152"/>
    <lineage>
        <taxon>Bacteria</taxon>
        <taxon>Pseudomonadati</taxon>
        <taxon>Pseudomonadota</taxon>
        <taxon>Alphaproteobacteria</taxon>
        <taxon>PS1 clade</taxon>
    </lineage>
</organism>
<keyword evidence="1" id="KW-0645">Protease</keyword>
<name>A0A368DQ70_9PROT</name>
<dbReference type="SMART" id="SM00228">
    <property type="entry name" value="PDZ"/>
    <property type="match status" value="2"/>
</dbReference>
<feature type="active site" description="Charge relay system" evidence="6">
    <location>
        <position position="134"/>
    </location>
</feature>
<evidence type="ECO:0000256" key="7">
    <source>
        <dbReference type="PIRSR" id="PIRSR611782-2"/>
    </source>
</evidence>
<dbReference type="NCBIfam" id="TIGR02037">
    <property type="entry name" value="degP_htrA_DO"/>
    <property type="match status" value="1"/>
</dbReference>